<dbReference type="EMBL" id="FOFG01000004">
    <property type="protein sequence ID" value="SEQ43660.1"/>
    <property type="molecule type" value="Genomic_DNA"/>
</dbReference>
<feature type="transmembrane region" description="Helical" evidence="5">
    <location>
        <begin position="149"/>
        <end position="169"/>
    </location>
</feature>
<protein>
    <submittedName>
        <fullName evidence="6">Disulfide bond formation protein DsbB</fullName>
    </submittedName>
</protein>
<reference evidence="6 7" key="1">
    <citation type="submission" date="2016-10" db="EMBL/GenBank/DDBJ databases">
        <authorList>
            <person name="de Groot N.N."/>
        </authorList>
    </citation>
    <scope>NUCLEOTIDE SEQUENCE [LARGE SCALE GENOMIC DNA]</scope>
    <source>
        <strain evidence="6 7">A52C2</strain>
    </source>
</reference>
<evidence type="ECO:0000256" key="1">
    <source>
        <dbReference type="ARBA" id="ARBA00004141"/>
    </source>
</evidence>
<dbReference type="STRING" id="1855383.SAMN05216548_104269"/>
<keyword evidence="3 5" id="KW-1133">Transmembrane helix</keyword>
<keyword evidence="4 5" id="KW-0472">Membrane</keyword>
<keyword evidence="2 5" id="KW-0812">Transmembrane</keyword>
<feature type="transmembrane region" description="Helical" evidence="5">
    <location>
        <begin position="52"/>
        <end position="69"/>
    </location>
</feature>
<proteinExistence type="predicted"/>
<comment type="subcellular location">
    <subcellularLocation>
        <location evidence="1">Membrane</location>
        <topology evidence="1">Multi-pass membrane protein</topology>
    </subcellularLocation>
</comment>
<dbReference type="GO" id="GO:0015035">
    <property type="term" value="F:protein-disulfide reductase activity"/>
    <property type="evidence" value="ECO:0007669"/>
    <property type="project" value="InterPro"/>
</dbReference>
<organism evidence="6 7">
    <name type="scientific">Faunimonas pinastri</name>
    <dbReference type="NCBI Taxonomy" id="1855383"/>
    <lineage>
        <taxon>Bacteria</taxon>
        <taxon>Pseudomonadati</taxon>
        <taxon>Pseudomonadota</taxon>
        <taxon>Alphaproteobacteria</taxon>
        <taxon>Hyphomicrobiales</taxon>
        <taxon>Afifellaceae</taxon>
        <taxon>Faunimonas</taxon>
    </lineage>
</organism>
<dbReference type="GO" id="GO:0006457">
    <property type="term" value="P:protein folding"/>
    <property type="evidence" value="ECO:0007669"/>
    <property type="project" value="InterPro"/>
</dbReference>
<evidence type="ECO:0000256" key="5">
    <source>
        <dbReference type="SAM" id="Phobius"/>
    </source>
</evidence>
<dbReference type="InterPro" id="IPR024199">
    <property type="entry name" value="Uncharacterised_DsbB"/>
</dbReference>
<evidence type="ECO:0000313" key="6">
    <source>
        <dbReference type="EMBL" id="SEQ43660.1"/>
    </source>
</evidence>
<dbReference type="SUPFAM" id="SSF158442">
    <property type="entry name" value="DsbB-like"/>
    <property type="match status" value="1"/>
</dbReference>
<keyword evidence="7" id="KW-1185">Reference proteome</keyword>
<evidence type="ECO:0000256" key="2">
    <source>
        <dbReference type="ARBA" id="ARBA00022692"/>
    </source>
</evidence>
<sequence>MVVTVEGWWGKRESLRVASLIFVVAAAAILGALGFQYLGGYEPCHLCLMQRTPFYLEVPVALVAIVAAWKRAPRWVLAPLFIVLAILALYNTGLAIFHSGVEWKFWPGPASCSPSTSVKSAASVLGSLQAGIHGPSCEDAVWRFAGLSFAGWNVLISAFLALLGIFGATRAAKGV</sequence>
<dbReference type="Proteomes" id="UP000199647">
    <property type="component" value="Unassembled WGS sequence"/>
</dbReference>
<evidence type="ECO:0000256" key="3">
    <source>
        <dbReference type="ARBA" id="ARBA00022989"/>
    </source>
</evidence>
<dbReference type="PIRSF" id="PIRSF033913">
    <property type="entry name" value="S-S_format_DsbB"/>
    <property type="match status" value="1"/>
</dbReference>
<evidence type="ECO:0000256" key="4">
    <source>
        <dbReference type="ARBA" id="ARBA00023136"/>
    </source>
</evidence>
<dbReference type="InterPro" id="IPR023380">
    <property type="entry name" value="DsbB-like_sf"/>
</dbReference>
<dbReference type="GO" id="GO:0016020">
    <property type="term" value="C:membrane"/>
    <property type="evidence" value="ECO:0007669"/>
    <property type="project" value="UniProtKB-SubCell"/>
</dbReference>
<dbReference type="Gene3D" id="1.20.1550.10">
    <property type="entry name" value="DsbB-like"/>
    <property type="match status" value="1"/>
</dbReference>
<feature type="transmembrane region" description="Helical" evidence="5">
    <location>
        <begin position="20"/>
        <end position="40"/>
    </location>
</feature>
<name>A0A1H9G0L6_9HYPH</name>
<feature type="transmembrane region" description="Helical" evidence="5">
    <location>
        <begin position="76"/>
        <end position="97"/>
    </location>
</feature>
<evidence type="ECO:0000313" key="7">
    <source>
        <dbReference type="Proteomes" id="UP000199647"/>
    </source>
</evidence>
<accession>A0A1H9G0L6</accession>
<dbReference type="AlphaFoldDB" id="A0A1H9G0L6"/>
<gene>
    <name evidence="6" type="ORF">SAMN05216548_104269</name>
</gene>
<dbReference type="InterPro" id="IPR003752">
    <property type="entry name" value="DiS_bond_form_DsbB/BdbC"/>
</dbReference>
<dbReference type="Pfam" id="PF02600">
    <property type="entry name" value="DsbB"/>
    <property type="match status" value="1"/>
</dbReference>